<dbReference type="AlphaFoldDB" id="A0AAN5YZI1"/>
<keyword evidence="4" id="KW-1185">Reference proteome</keyword>
<accession>A0AAN5YZI1</accession>
<feature type="domain" description="F-box" evidence="2">
    <location>
        <begin position="1"/>
        <end position="50"/>
    </location>
</feature>
<evidence type="ECO:0000256" key="1">
    <source>
        <dbReference type="SAM" id="MobiDB-lite"/>
    </source>
</evidence>
<dbReference type="PROSITE" id="PS50181">
    <property type="entry name" value="FBOX"/>
    <property type="match status" value="1"/>
</dbReference>
<dbReference type="CDD" id="cd09917">
    <property type="entry name" value="F-box_SF"/>
    <property type="match status" value="1"/>
</dbReference>
<protein>
    <recommendedName>
        <fullName evidence="2">F-box domain-containing protein</fullName>
    </recommendedName>
</protein>
<name>A0AAN5YZI1_FUSAU</name>
<gene>
    <name evidence="3" type="ORF">FAUST_11374</name>
</gene>
<evidence type="ECO:0000313" key="3">
    <source>
        <dbReference type="EMBL" id="KAF5228021.1"/>
    </source>
</evidence>
<dbReference type="SUPFAM" id="SSF81383">
    <property type="entry name" value="F-box domain"/>
    <property type="match status" value="1"/>
</dbReference>
<sequence length="438" mass="50463">MARLYSLPTEVSVLILDQVQPRDWLSLRQTCKALKARTDHLVTDSFFRTRTVMIERTSLQCLESISKSESLSGLVQELDICISHLLPLDEIDEVEPPYSEYEGMMKDLEDKGRSSWALKNGIDYHKWYKRWRINNAETESCNEDSGDEDDSSDGGYTVNRSKKVNQRQYQQYLLDQADMAQTNFDIRCLTQALASLKNCKEISISTSIQAWGLRRMRRSIGILPQRGLTFQSKESIRKVHYIIQVILGAIAASKISVEVLIFEPKMMLENSNRISPFMLMGPSSESPLDDVVSGREWGPDLVRFLRLLPALSDLELEFGYRDEAGRFSEIAKELYIPKLERFSLLLSDTTKEDLAILLLRHHRTLRAVYLDAIQLVGDLTAWHWLLDISWRSLQLDKFHLTSCWAGDEEREYFGIDRKDISIVDEDSFTIAMQTVRSV</sequence>
<dbReference type="EMBL" id="JAAMOD010000514">
    <property type="protein sequence ID" value="KAF5228021.1"/>
    <property type="molecule type" value="Genomic_DNA"/>
</dbReference>
<dbReference type="InterPro" id="IPR036047">
    <property type="entry name" value="F-box-like_dom_sf"/>
</dbReference>
<evidence type="ECO:0000313" key="4">
    <source>
        <dbReference type="Proteomes" id="UP000537989"/>
    </source>
</evidence>
<dbReference type="Pfam" id="PF12937">
    <property type="entry name" value="F-box-like"/>
    <property type="match status" value="1"/>
</dbReference>
<reference evidence="3 4" key="1">
    <citation type="submission" date="2020-02" db="EMBL/GenBank/DDBJ databases">
        <title>Identification and distribution of gene clusters putatively required for synthesis of sphingolipid metabolism inhibitors in phylogenetically diverse species of the filamentous fungus Fusarium.</title>
        <authorList>
            <person name="Kim H.-S."/>
            <person name="Busman M."/>
            <person name="Brown D.W."/>
            <person name="Divon H."/>
            <person name="Uhlig S."/>
            <person name="Proctor R.H."/>
        </authorList>
    </citation>
    <scope>NUCLEOTIDE SEQUENCE [LARGE SCALE GENOMIC DNA]</scope>
    <source>
        <strain evidence="3 4">NRRL 2903</strain>
    </source>
</reference>
<comment type="caution">
    <text evidence="3">The sequence shown here is derived from an EMBL/GenBank/DDBJ whole genome shotgun (WGS) entry which is preliminary data.</text>
</comment>
<feature type="region of interest" description="Disordered" evidence="1">
    <location>
        <begin position="139"/>
        <end position="160"/>
    </location>
</feature>
<dbReference type="InterPro" id="IPR001810">
    <property type="entry name" value="F-box_dom"/>
</dbReference>
<proteinExistence type="predicted"/>
<feature type="compositionally biased region" description="Acidic residues" evidence="1">
    <location>
        <begin position="140"/>
        <end position="152"/>
    </location>
</feature>
<dbReference type="Proteomes" id="UP000537989">
    <property type="component" value="Unassembled WGS sequence"/>
</dbReference>
<evidence type="ECO:0000259" key="2">
    <source>
        <dbReference type="PROSITE" id="PS50181"/>
    </source>
</evidence>
<organism evidence="3 4">
    <name type="scientific">Fusarium austroamericanum</name>
    <dbReference type="NCBI Taxonomy" id="282268"/>
    <lineage>
        <taxon>Eukaryota</taxon>
        <taxon>Fungi</taxon>
        <taxon>Dikarya</taxon>
        <taxon>Ascomycota</taxon>
        <taxon>Pezizomycotina</taxon>
        <taxon>Sordariomycetes</taxon>
        <taxon>Hypocreomycetidae</taxon>
        <taxon>Hypocreales</taxon>
        <taxon>Nectriaceae</taxon>
        <taxon>Fusarium</taxon>
    </lineage>
</organism>